<evidence type="ECO:0008006" key="4">
    <source>
        <dbReference type="Google" id="ProtNLM"/>
    </source>
</evidence>
<dbReference type="Pfam" id="PF21989">
    <property type="entry name" value="RA_2"/>
    <property type="match status" value="1"/>
</dbReference>
<feature type="compositionally biased region" description="Basic and acidic residues" evidence="1">
    <location>
        <begin position="656"/>
        <end position="668"/>
    </location>
</feature>
<feature type="compositionally biased region" description="Basic and acidic residues" evidence="1">
    <location>
        <begin position="460"/>
        <end position="480"/>
    </location>
</feature>
<feature type="compositionally biased region" description="Basic and acidic residues" evidence="1">
    <location>
        <begin position="294"/>
        <end position="305"/>
    </location>
</feature>
<evidence type="ECO:0000256" key="1">
    <source>
        <dbReference type="SAM" id="MobiDB-lite"/>
    </source>
</evidence>
<sequence>MIPSDYATTCSLLDDDPFANLSTRFDHHFSPPLHVPKSIVARPKSSGHGQVRPANTKPAFAPRPSLPSLHKLAQMNMSLPGGKVLQPYKQLSEPNTSDGQVRKGTPGAHLPHEPWDMDLNAEFHLLIPSKPPLRNPSPPNSDSLQTDSGTCFASREIAASSPLPAADETSCSRSLSGDDADMDSLPSLSYTTSEPSSSALSRSSSVASSACQQRTLDVNSSMDSHDPSTSLHVDHDDEDDPLSYHSDFDYYYTQSFSDQSDPESDLDTSTAGKPGHHSPPPTTQYSSLYDPLVDSEHGSSPDTMRRVSAPHQRLQTTSHGSRNRESPRDGDGWRGQPSVPERQRGRTDDGRQETSRRNGGQSSGPYNGGVRGNDNDRDRAHRGKPSQVSCSPDYSSSSDDDADGQSAYYSLDGVSNDPSSRPHSRTRSRHSKAGGGSDDDVPLAQRVPTALSAQKSIRKQLRDERQQRRLERAKSSRRAVEPPLPPRPTEPLSPSSAAPARFRKRSMSAAPAPVSAFRAAPIEPFPVDDLTKKLLNLQTTSRTPHSTAPLTYDSSAPTNVSHRGPGYSGGLSRSSSRGRHMDHTTYSQPKTPRAPSQDRPLRSMRSFHRPDGRHSETQRSPADQMTAPRLGRSPTATASNRTPRVGRDAPTAAYEQHTKSGRVSEHGRKPSASVPRSSTDRENDVAQRVVQRPPVPPLPISDSTPPQLTSRVPVVQQRIFIGDMQRFNMVEITPATNARDVIETVARQGMLDRSGSWMVFEMAQDYGMERPIRDYELLADVSASWNKDKLLNAFVIKQTPLAQPLSRSGKDEVFLCSLSNFDVYFVTRKHKAPKAFVFAIKSTDHLSLFENAADYLHVFSCNPKDGDNWMQAILLARSYVLYQERNVLFTKSGESLSQAKPLTRSRTRKQSVSARPAQPLVNVPPPFSQAPTANIAFEPGSLLAKRKEVAQL</sequence>
<accession>A0A8I2YS65</accession>
<dbReference type="PANTHER" id="PTHR38700:SF1">
    <property type="entry name" value="PH DOMAIN-CONTAINING PROTEIN"/>
    <property type="match status" value="1"/>
</dbReference>
<dbReference type="Gene3D" id="3.10.20.90">
    <property type="entry name" value="Phosphatidylinositol 3-kinase Catalytic Subunit, Chain A, domain 1"/>
    <property type="match status" value="1"/>
</dbReference>
<feature type="compositionally biased region" description="Pro residues" evidence="1">
    <location>
        <begin position="482"/>
        <end position="491"/>
    </location>
</feature>
<keyword evidence="3" id="KW-1185">Reference proteome</keyword>
<feature type="compositionally biased region" description="Basic residues" evidence="1">
    <location>
        <begin position="422"/>
        <end position="432"/>
    </location>
</feature>
<feature type="region of interest" description="Disordered" evidence="1">
    <location>
        <begin position="42"/>
        <end position="65"/>
    </location>
</feature>
<dbReference type="EMBL" id="JAGFBS010000010">
    <property type="protein sequence ID" value="KAG6377130.1"/>
    <property type="molecule type" value="Genomic_DNA"/>
</dbReference>
<name>A0A8I2YS65_9AGAM</name>
<feature type="compositionally biased region" description="Basic and acidic residues" evidence="1">
    <location>
        <begin position="341"/>
        <end position="356"/>
    </location>
</feature>
<feature type="compositionally biased region" description="Pro residues" evidence="1">
    <location>
        <begin position="129"/>
        <end position="139"/>
    </location>
</feature>
<feature type="region of interest" description="Disordered" evidence="1">
    <location>
        <begin position="84"/>
        <end position="115"/>
    </location>
</feature>
<feature type="compositionally biased region" description="Low complexity" evidence="1">
    <location>
        <begin position="184"/>
        <end position="210"/>
    </location>
</feature>
<protein>
    <recommendedName>
        <fullName evidence="4">PH domain-containing protein</fullName>
    </recommendedName>
</protein>
<feature type="compositionally biased region" description="Basic and acidic residues" evidence="1">
    <location>
        <begin position="608"/>
        <end position="617"/>
    </location>
</feature>
<dbReference type="InterPro" id="IPR029071">
    <property type="entry name" value="Ubiquitin-like_domsf"/>
</dbReference>
<feature type="region of interest" description="Disordered" evidence="1">
    <location>
        <begin position="899"/>
        <end position="923"/>
    </location>
</feature>
<evidence type="ECO:0000313" key="2">
    <source>
        <dbReference type="EMBL" id="KAG6377130.1"/>
    </source>
</evidence>
<dbReference type="InterPro" id="IPR011993">
    <property type="entry name" value="PH-like_dom_sf"/>
</dbReference>
<dbReference type="PANTHER" id="PTHR38700">
    <property type="entry name" value="YALI0E22418P"/>
    <property type="match status" value="1"/>
</dbReference>
<feature type="region of interest" description="Disordered" evidence="1">
    <location>
        <begin position="128"/>
        <end position="511"/>
    </location>
</feature>
<dbReference type="AlphaFoldDB" id="A0A8I2YS65"/>
<feature type="region of interest" description="Disordered" evidence="1">
    <location>
        <begin position="539"/>
        <end position="709"/>
    </location>
</feature>
<feature type="compositionally biased region" description="Basic and acidic residues" evidence="1">
    <location>
        <begin position="322"/>
        <end position="332"/>
    </location>
</feature>
<reference evidence="2" key="1">
    <citation type="submission" date="2021-03" db="EMBL/GenBank/DDBJ databases">
        <title>Evolutionary innovations through gain and loss of genes in the ectomycorrhizal Boletales.</title>
        <authorList>
            <person name="Wu G."/>
            <person name="Miyauchi S."/>
            <person name="Morin E."/>
            <person name="Yang Z.-L."/>
            <person name="Xu J."/>
            <person name="Martin F.M."/>
        </authorList>
    </citation>
    <scope>NUCLEOTIDE SEQUENCE</scope>
    <source>
        <strain evidence="2">BR01</strain>
    </source>
</reference>
<dbReference type="Gene3D" id="2.30.29.30">
    <property type="entry name" value="Pleckstrin-homology domain (PH domain)/Phosphotyrosine-binding domain (PTB)"/>
    <property type="match status" value="1"/>
</dbReference>
<feature type="compositionally biased region" description="Polar residues" evidence="1">
    <location>
        <begin position="539"/>
        <end position="561"/>
    </location>
</feature>
<feature type="compositionally biased region" description="Polar residues" evidence="1">
    <location>
        <begin position="211"/>
        <end position="231"/>
    </location>
</feature>
<dbReference type="SUPFAM" id="SSF54236">
    <property type="entry name" value="Ubiquitin-like"/>
    <property type="match status" value="1"/>
</dbReference>
<dbReference type="OrthoDB" id="43122at2759"/>
<organism evidence="2 3">
    <name type="scientific">Boletus reticuloceps</name>
    <dbReference type="NCBI Taxonomy" id="495285"/>
    <lineage>
        <taxon>Eukaryota</taxon>
        <taxon>Fungi</taxon>
        <taxon>Dikarya</taxon>
        <taxon>Basidiomycota</taxon>
        <taxon>Agaricomycotina</taxon>
        <taxon>Agaricomycetes</taxon>
        <taxon>Agaricomycetidae</taxon>
        <taxon>Boletales</taxon>
        <taxon>Boletineae</taxon>
        <taxon>Boletaceae</taxon>
        <taxon>Boletoideae</taxon>
        <taxon>Boletus</taxon>
    </lineage>
</organism>
<dbReference type="Proteomes" id="UP000683000">
    <property type="component" value="Unassembled WGS sequence"/>
</dbReference>
<proteinExistence type="predicted"/>
<gene>
    <name evidence="2" type="ORF">JVT61DRAFT_1181</name>
</gene>
<evidence type="ECO:0000313" key="3">
    <source>
        <dbReference type="Proteomes" id="UP000683000"/>
    </source>
</evidence>
<feature type="compositionally biased region" description="Low complexity" evidence="1">
    <location>
        <begin position="385"/>
        <end position="397"/>
    </location>
</feature>
<comment type="caution">
    <text evidence="2">The sequence shown here is derived from an EMBL/GenBank/DDBJ whole genome shotgun (WGS) entry which is preliminary data.</text>
</comment>